<evidence type="ECO:0000313" key="1">
    <source>
        <dbReference type="EMBL" id="SCP97319.1"/>
    </source>
</evidence>
<reference evidence="1 2" key="1">
    <citation type="submission" date="2016-09" db="EMBL/GenBank/DDBJ databases">
        <authorList>
            <person name="Capua I."/>
            <person name="De Benedictis P."/>
            <person name="Joannis T."/>
            <person name="Lombin L.H."/>
            <person name="Cattoli G."/>
        </authorList>
    </citation>
    <scope>NUCLEOTIDE SEQUENCE [LARGE SCALE GENOMIC DNA]</scope>
    <source>
        <strain evidence="1 2">GluBS11</strain>
    </source>
</reference>
<organism evidence="1 2">
    <name type="scientific">Anaerobium acetethylicum</name>
    <dbReference type="NCBI Taxonomy" id="1619234"/>
    <lineage>
        <taxon>Bacteria</taxon>
        <taxon>Bacillati</taxon>
        <taxon>Bacillota</taxon>
        <taxon>Clostridia</taxon>
        <taxon>Lachnospirales</taxon>
        <taxon>Lachnospiraceae</taxon>
        <taxon>Anaerobium</taxon>
    </lineage>
</organism>
<dbReference type="RefSeq" id="WP_091233285.1">
    <property type="nucleotide sequence ID" value="NZ_FMKA01000009.1"/>
</dbReference>
<gene>
    <name evidence="1" type="ORF">SAMN05421730_1009123</name>
</gene>
<evidence type="ECO:0000313" key="2">
    <source>
        <dbReference type="Proteomes" id="UP000199315"/>
    </source>
</evidence>
<dbReference type="OrthoDB" id="361760at2"/>
<dbReference type="Proteomes" id="UP000199315">
    <property type="component" value="Unassembled WGS sequence"/>
</dbReference>
<name>A0A1D3TTP4_9FIRM</name>
<sequence>MTGDHKGRHPYEDIIHLQHHVSGNRMQMSVHDRAAQFSPFAALTGFDGAIKETARLTDQRIELDETAKAILDEKLRIIQEQSGRQLEVEILYFQPDESKQGGAYISAKGIVKKIDAYGRIVAMLDGTRIPIEEIVDITDISGEMFQAVDGFAE</sequence>
<dbReference type="AlphaFoldDB" id="A0A1D3TTP4"/>
<evidence type="ECO:0008006" key="3">
    <source>
        <dbReference type="Google" id="ProtNLM"/>
    </source>
</evidence>
<dbReference type="EMBL" id="FMKA01000009">
    <property type="protein sequence ID" value="SCP97319.1"/>
    <property type="molecule type" value="Genomic_DNA"/>
</dbReference>
<protein>
    <recommendedName>
        <fullName evidence="3">YolD-like protein</fullName>
    </recommendedName>
</protein>
<dbReference type="STRING" id="1619234.SAMN05421730_1009123"/>
<proteinExistence type="predicted"/>
<accession>A0A1D3TTP4</accession>
<keyword evidence="2" id="KW-1185">Reference proteome</keyword>